<feature type="region of interest" description="Disordered" evidence="1">
    <location>
        <begin position="1"/>
        <end position="38"/>
    </location>
</feature>
<dbReference type="EMBL" id="CP011129">
    <property type="protein sequence ID" value="ALN82852.1"/>
    <property type="molecule type" value="Genomic_DNA"/>
</dbReference>
<evidence type="ECO:0000256" key="1">
    <source>
        <dbReference type="SAM" id="MobiDB-lite"/>
    </source>
</evidence>
<dbReference type="STRING" id="84531.LA76x_4749"/>
<proteinExistence type="predicted"/>
<sequence>MTIVQRPVTQGQSRSVGGRFRTHGARLRSGRSPLCAAP</sequence>
<keyword evidence="3" id="KW-1185">Reference proteome</keyword>
<dbReference type="KEGG" id="laq:GLA29479_3821"/>
<evidence type="ECO:0000313" key="2">
    <source>
        <dbReference type="EMBL" id="ALN82852.1"/>
    </source>
</evidence>
<protein>
    <submittedName>
        <fullName evidence="2">Uncharacterized protein</fullName>
    </submittedName>
</protein>
<dbReference type="AlphaFoldDB" id="A0A0S2E1F1"/>
<dbReference type="Proteomes" id="UP000060787">
    <property type="component" value="Chromosome"/>
</dbReference>
<feature type="compositionally biased region" description="Basic residues" evidence="1">
    <location>
        <begin position="20"/>
        <end position="29"/>
    </location>
</feature>
<dbReference type="KEGG" id="lab:LA76x_4749"/>
<gene>
    <name evidence="2" type="ORF">LA76x_4749</name>
</gene>
<reference evidence="2 3" key="1">
    <citation type="journal article" date="2015" name="BMC Genomics">
        <title>Comparative genomics and metabolic profiling of the genus Lysobacter.</title>
        <authorList>
            <person name="de Bruijn I."/>
            <person name="Cheng X."/>
            <person name="de Jager V."/>
            <person name="Exposito R.G."/>
            <person name="Watrous J."/>
            <person name="Patel N."/>
            <person name="Postma J."/>
            <person name="Dorrestein P.C."/>
            <person name="Kobayashi D."/>
            <person name="Raaijmakers J.M."/>
        </authorList>
    </citation>
    <scope>NUCLEOTIDE SEQUENCE [LARGE SCALE GENOMIC DNA]</scope>
    <source>
        <strain evidence="2 3">76</strain>
    </source>
</reference>
<evidence type="ECO:0000313" key="3">
    <source>
        <dbReference type="Proteomes" id="UP000060787"/>
    </source>
</evidence>
<accession>A0A0S2E1F1</accession>
<name>A0A0S2E1F1_LYSAN</name>
<organism evidence="2 3">
    <name type="scientific">Lysobacter antibioticus</name>
    <dbReference type="NCBI Taxonomy" id="84531"/>
    <lineage>
        <taxon>Bacteria</taxon>
        <taxon>Pseudomonadati</taxon>
        <taxon>Pseudomonadota</taxon>
        <taxon>Gammaproteobacteria</taxon>
        <taxon>Lysobacterales</taxon>
        <taxon>Lysobacteraceae</taxon>
        <taxon>Lysobacter</taxon>
    </lineage>
</organism>